<dbReference type="Pfam" id="PF17783">
    <property type="entry name" value="WHD_CvfB"/>
    <property type="match status" value="1"/>
</dbReference>
<dbReference type="PANTHER" id="PTHR37296:SF1">
    <property type="entry name" value="CONSERVED VIRULENCE FACTOR B"/>
    <property type="match status" value="1"/>
</dbReference>
<dbReference type="Proteomes" id="UP000019426">
    <property type="component" value="Chromosome M2/40_rep1"/>
</dbReference>
<dbReference type="GO" id="GO:0003676">
    <property type="term" value="F:nucleic acid binding"/>
    <property type="evidence" value="ECO:0007669"/>
    <property type="project" value="InterPro"/>
</dbReference>
<dbReference type="PIRSF" id="PIRSF012524">
    <property type="entry name" value="YitL_S1"/>
    <property type="match status" value="1"/>
</dbReference>
<proteinExistence type="inferred from homology"/>
<dbReference type="KEGG" id="clt:CM240_0724"/>
<evidence type="ECO:0000313" key="3">
    <source>
        <dbReference type="EMBL" id="CDM67889.1"/>
    </source>
</evidence>
<dbReference type="SUPFAM" id="SSF50249">
    <property type="entry name" value="Nucleic acid-binding proteins"/>
    <property type="match status" value="1"/>
</dbReference>
<dbReference type="AlphaFoldDB" id="W6RWA4"/>
<dbReference type="InterPro" id="IPR014464">
    <property type="entry name" value="CvfB_fam"/>
</dbReference>
<comment type="similarity">
    <text evidence="1">Belongs to the CvfB family.</text>
</comment>
<dbReference type="PROSITE" id="PS50126">
    <property type="entry name" value="S1"/>
    <property type="match status" value="1"/>
</dbReference>
<dbReference type="PANTHER" id="PTHR37296">
    <property type="entry name" value="CONSERVED VIRULENCE FACTOR B"/>
    <property type="match status" value="1"/>
</dbReference>
<accession>W6RWA4</accession>
<dbReference type="Pfam" id="PF13509">
    <property type="entry name" value="S1_2"/>
    <property type="match status" value="2"/>
</dbReference>
<dbReference type="Gene3D" id="1.10.10.10">
    <property type="entry name" value="Winged helix-like DNA-binding domain superfamily/Winged helix DNA-binding domain"/>
    <property type="match status" value="1"/>
</dbReference>
<dbReference type="InterPro" id="IPR036388">
    <property type="entry name" value="WH-like_DNA-bd_sf"/>
</dbReference>
<gene>
    <name evidence="3" type="ORF">CM240_0724</name>
</gene>
<keyword evidence="4" id="KW-1185">Reference proteome</keyword>
<evidence type="ECO:0000313" key="4">
    <source>
        <dbReference type="Proteomes" id="UP000019426"/>
    </source>
</evidence>
<dbReference type="eggNOG" id="COG2996">
    <property type="taxonomic scope" value="Bacteria"/>
</dbReference>
<reference evidence="3 4" key="1">
    <citation type="submission" date="2013-11" db="EMBL/GenBank/DDBJ databases">
        <title>Complete genome sequence of Clostridum sp. M2/40.</title>
        <authorList>
            <person name="Wibberg D."/>
            <person name="Puehler A."/>
            <person name="Schlueter A."/>
        </authorList>
    </citation>
    <scope>NUCLEOTIDE SEQUENCE [LARGE SCALE GENOMIC DNA]</scope>
    <source>
        <strain evidence="4">M2/40</strain>
    </source>
</reference>
<dbReference type="Gene3D" id="2.40.50.140">
    <property type="entry name" value="Nucleic acid-binding proteins"/>
    <property type="match status" value="1"/>
</dbReference>
<organism evidence="3 4">
    <name type="scientific">Clostridium bornimense</name>
    <dbReference type="NCBI Taxonomy" id="1216932"/>
    <lineage>
        <taxon>Bacteria</taxon>
        <taxon>Bacillati</taxon>
        <taxon>Bacillota</taxon>
        <taxon>Clostridia</taxon>
        <taxon>Eubacteriales</taxon>
        <taxon>Clostridiaceae</taxon>
        <taxon>Clostridium</taxon>
    </lineage>
</organism>
<protein>
    <submittedName>
        <fullName evidence="3">S1 RNA binding domain protein</fullName>
    </submittedName>
</protein>
<dbReference type="HOGENOM" id="CLU_064885_0_1_9"/>
<dbReference type="EMBL" id="HG917868">
    <property type="protein sequence ID" value="CDM67889.1"/>
    <property type="molecule type" value="Genomic_DNA"/>
</dbReference>
<name>W6RWA4_9CLOT</name>
<dbReference type="STRING" id="1216932.CM240_0724"/>
<dbReference type="SMART" id="SM00316">
    <property type="entry name" value="S1"/>
    <property type="match status" value="3"/>
</dbReference>
<sequence>MNLGKFNNLKVDRKVEFGYYLIDADGNDVLLPKKSLNNKKIAVGDNVDAFIYRDSSDRIIATLKEPLLTVGKIGYLKVTDITKFGAFVSIGLERDVLVPFKQQTFKLVKGGSYLFSLYVDKTGRLAATPKVDDFIKFATDIAVGDIVDGYVYGFSSVNSAYVAVKGLYKGILVHNEYFDTLHHGQKLTVRVKKIYEDGTLSLTTRINSLKDERLLIEDKILNLLKENDGFIPFCDASSPEEIKEVFNCSKNYFKKALGGLMKQRLITQDSEGTYLVK</sequence>
<dbReference type="InterPro" id="IPR003029">
    <property type="entry name" value="S1_domain"/>
</dbReference>
<evidence type="ECO:0000259" key="2">
    <source>
        <dbReference type="PROSITE" id="PS50126"/>
    </source>
</evidence>
<feature type="domain" description="S1 motif" evidence="2">
    <location>
        <begin position="144"/>
        <end position="205"/>
    </location>
</feature>
<dbReference type="PATRIC" id="fig|1216932.3.peg.710"/>
<dbReference type="InterPro" id="IPR012340">
    <property type="entry name" value="NA-bd_OB-fold"/>
</dbReference>
<dbReference type="InterPro" id="IPR040764">
    <property type="entry name" value="CvfB_WH"/>
</dbReference>
<dbReference type="InterPro" id="IPR039566">
    <property type="entry name" value="CvfB_S1_st"/>
</dbReference>
<evidence type="ECO:0000256" key="1">
    <source>
        <dbReference type="PIRNR" id="PIRNR012524"/>
    </source>
</evidence>